<dbReference type="EMBL" id="JARKNE010000010">
    <property type="protein sequence ID" value="KAK5793401.1"/>
    <property type="molecule type" value="Genomic_DNA"/>
</dbReference>
<evidence type="ECO:0000313" key="1">
    <source>
        <dbReference type="EMBL" id="KAK5793401.1"/>
    </source>
</evidence>
<comment type="caution">
    <text evidence="1">The sequence shown here is derived from an EMBL/GenBank/DDBJ whole genome shotgun (WGS) entry which is preliminary data.</text>
</comment>
<gene>
    <name evidence="1" type="ORF">PVK06_034545</name>
</gene>
<protein>
    <recommendedName>
        <fullName evidence="3">Retrovirus-related Pol polyprotein from transposon TNT 1-94</fullName>
    </recommendedName>
</protein>
<sequence>MMVILVQTGLKKVVTRKKSENLDQTEWKELDEKALTAIQLCLANKVLHEVLMKKSSSALWKWLETLYAIKSLATYLVLKQRLFTFRMNEGELIRDHISQFITLLNNLKNVEVKIDDEDQAMLLLYSLPSSYKSFKETFE</sequence>
<dbReference type="PANTHER" id="PTHR47481">
    <property type="match status" value="1"/>
</dbReference>
<dbReference type="PANTHER" id="PTHR47481:SF7">
    <property type="entry name" value="CCHC-TYPE DOMAIN-CONTAINING PROTEIN"/>
    <property type="match status" value="1"/>
</dbReference>
<organism evidence="1 2">
    <name type="scientific">Gossypium arboreum</name>
    <name type="common">Tree cotton</name>
    <name type="synonym">Gossypium nanking</name>
    <dbReference type="NCBI Taxonomy" id="29729"/>
    <lineage>
        <taxon>Eukaryota</taxon>
        <taxon>Viridiplantae</taxon>
        <taxon>Streptophyta</taxon>
        <taxon>Embryophyta</taxon>
        <taxon>Tracheophyta</taxon>
        <taxon>Spermatophyta</taxon>
        <taxon>Magnoliopsida</taxon>
        <taxon>eudicotyledons</taxon>
        <taxon>Gunneridae</taxon>
        <taxon>Pentapetalae</taxon>
        <taxon>rosids</taxon>
        <taxon>malvids</taxon>
        <taxon>Malvales</taxon>
        <taxon>Malvaceae</taxon>
        <taxon>Malvoideae</taxon>
        <taxon>Gossypium</taxon>
    </lineage>
</organism>
<keyword evidence="2" id="KW-1185">Reference proteome</keyword>
<evidence type="ECO:0008006" key="3">
    <source>
        <dbReference type="Google" id="ProtNLM"/>
    </source>
</evidence>
<dbReference type="Proteomes" id="UP001358586">
    <property type="component" value="Chromosome 10"/>
</dbReference>
<evidence type="ECO:0000313" key="2">
    <source>
        <dbReference type="Proteomes" id="UP001358586"/>
    </source>
</evidence>
<accession>A0ABR0NFH3</accession>
<reference evidence="1 2" key="1">
    <citation type="submission" date="2023-03" db="EMBL/GenBank/DDBJ databases">
        <title>WGS of Gossypium arboreum.</title>
        <authorList>
            <person name="Yu D."/>
        </authorList>
    </citation>
    <scope>NUCLEOTIDE SEQUENCE [LARGE SCALE GENOMIC DNA]</scope>
    <source>
        <tissue evidence="1">Leaf</tissue>
    </source>
</reference>
<proteinExistence type="predicted"/>
<name>A0ABR0NFH3_GOSAR</name>
<dbReference type="Pfam" id="PF14223">
    <property type="entry name" value="Retrotran_gag_2"/>
    <property type="match status" value="1"/>
</dbReference>